<comment type="caution">
    <text evidence="2">The sequence shown here is derived from an EMBL/GenBank/DDBJ whole genome shotgun (WGS) entry which is preliminary data.</text>
</comment>
<evidence type="ECO:0000259" key="1">
    <source>
        <dbReference type="Pfam" id="PF10108"/>
    </source>
</evidence>
<sequence>MNTLVFDIETVPDIAGGRRLYGLDGLDDAAAGEALFKLRRQETGGSDFIRHSLQRVVCISIVLRSRDGVKVWSLGDENASEAELITRFYQGLERFNPTLVSWNGSGFDLPVLHYRALLHGISAPLYWDQGEINREAKFNNYLGRFHARHTDVMDVLAGYQARAVQPLDQVATLLGFPGKMGMDGGQVWPTFLAGGLDKIRQYCETDVLNTYLVWLRFQQMRGQLDAAQLTTELSMVEATLSASEQPHLHEFLAQWQAASAAMPATDPPLNAPIISL</sequence>
<accession>A0A3E0H456</accession>
<dbReference type="CDD" id="cd05782">
    <property type="entry name" value="DNA_polB_like1_exo"/>
    <property type="match status" value="1"/>
</dbReference>
<gene>
    <name evidence="2" type="ORF">DFR26_1379</name>
</gene>
<dbReference type="EMBL" id="QUNR01000003">
    <property type="protein sequence ID" value="REH37603.1"/>
    <property type="molecule type" value="Genomic_DNA"/>
</dbReference>
<protein>
    <recommendedName>
        <fullName evidence="1">Predicted 3'-5' exonuclease PolB-like domain-containing protein</fullName>
    </recommendedName>
</protein>
<dbReference type="Pfam" id="PF10108">
    <property type="entry name" value="DNA_pol_B_exo2"/>
    <property type="match status" value="1"/>
</dbReference>
<dbReference type="RefSeq" id="WP_116208225.1">
    <property type="nucleotide sequence ID" value="NZ_QUNR01000003.1"/>
</dbReference>
<organism evidence="2 3">
    <name type="scientific">Paraperlucidibaca baekdonensis</name>
    <dbReference type="NCBI Taxonomy" id="748120"/>
    <lineage>
        <taxon>Bacteria</taxon>
        <taxon>Pseudomonadati</taxon>
        <taxon>Pseudomonadota</taxon>
        <taxon>Gammaproteobacteria</taxon>
        <taxon>Moraxellales</taxon>
        <taxon>Moraxellaceae</taxon>
        <taxon>Paraperlucidibaca</taxon>
    </lineage>
</organism>
<keyword evidence="3" id="KW-1185">Reference proteome</keyword>
<proteinExistence type="predicted"/>
<dbReference type="InterPro" id="IPR019288">
    <property type="entry name" value="3'-5'_exonuclease_PolB-like"/>
</dbReference>
<dbReference type="Gene3D" id="3.30.420.10">
    <property type="entry name" value="Ribonuclease H-like superfamily/Ribonuclease H"/>
    <property type="match status" value="1"/>
</dbReference>
<feature type="domain" description="Predicted 3'-5' exonuclease PolB-like" evidence="1">
    <location>
        <begin position="46"/>
        <end position="255"/>
    </location>
</feature>
<evidence type="ECO:0000313" key="2">
    <source>
        <dbReference type="EMBL" id="REH37603.1"/>
    </source>
</evidence>
<name>A0A3E0H456_9GAMM</name>
<evidence type="ECO:0000313" key="3">
    <source>
        <dbReference type="Proteomes" id="UP000256774"/>
    </source>
</evidence>
<dbReference type="Proteomes" id="UP000256774">
    <property type="component" value="Unassembled WGS sequence"/>
</dbReference>
<dbReference type="OrthoDB" id="13288at2"/>
<dbReference type="InterPro" id="IPR036397">
    <property type="entry name" value="RNaseH_sf"/>
</dbReference>
<dbReference type="SUPFAM" id="SSF53098">
    <property type="entry name" value="Ribonuclease H-like"/>
    <property type="match status" value="1"/>
</dbReference>
<dbReference type="GO" id="GO:0003676">
    <property type="term" value="F:nucleic acid binding"/>
    <property type="evidence" value="ECO:0007669"/>
    <property type="project" value="InterPro"/>
</dbReference>
<dbReference type="InterPro" id="IPR012337">
    <property type="entry name" value="RNaseH-like_sf"/>
</dbReference>
<reference evidence="2 3" key="1">
    <citation type="submission" date="2018-08" db="EMBL/GenBank/DDBJ databases">
        <title>Genomic Encyclopedia of Type Strains, Phase IV (KMG-IV): sequencing the most valuable type-strain genomes for metagenomic binning, comparative biology and taxonomic classification.</title>
        <authorList>
            <person name="Goeker M."/>
        </authorList>
    </citation>
    <scope>NUCLEOTIDE SEQUENCE [LARGE SCALE GENOMIC DNA]</scope>
    <source>
        <strain evidence="2 3">DSM 26022</strain>
    </source>
</reference>
<dbReference type="AlphaFoldDB" id="A0A3E0H456"/>